<keyword evidence="2" id="KW-1185">Reference proteome</keyword>
<dbReference type="Proteomes" id="UP000799640">
    <property type="component" value="Unassembled WGS sequence"/>
</dbReference>
<organism evidence="1 2">
    <name type="scientific">Trichodelitschia bisporula</name>
    <dbReference type="NCBI Taxonomy" id="703511"/>
    <lineage>
        <taxon>Eukaryota</taxon>
        <taxon>Fungi</taxon>
        <taxon>Dikarya</taxon>
        <taxon>Ascomycota</taxon>
        <taxon>Pezizomycotina</taxon>
        <taxon>Dothideomycetes</taxon>
        <taxon>Dothideomycetes incertae sedis</taxon>
        <taxon>Phaeotrichales</taxon>
        <taxon>Phaeotrichaceae</taxon>
        <taxon>Trichodelitschia</taxon>
    </lineage>
</organism>
<proteinExistence type="predicted"/>
<dbReference type="AlphaFoldDB" id="A0A6G1I1B7"/>
<evidence type="ECO:0000313" key="2">
    <source>
        <dbReference type="Proteomes" id="UP000799640"/>
    </source>
</evidence>
<sequence>MYSYATGAMTGRWMRVGARCGSRRAGAGNPGGRLANGVRRDVGRRFWMGRGVGEWEAGAGARQTGSWPAYAATVKYARRDA</sequence>
<name>A0A6G1I1B7_9PEZI</name>
<dbReference type="EMBL" id="ML996692">
    <property type="protein sequence ID" value="KAF2401971.1"/>
    <property type="molecule type" value="Genomic_DNA"/>
</dbReference>
<evidence type="ECO:0000313" key="1">
    <source>
        <dbReference type="EMBL" id="KAF2401971.1"/>
    </source>
</evidence>
<reference evidence="1" key="1">
    <citation type="journal article" date="2020" name="Stud. Mycol.">
        <title>101 Dothideomycetes genomes: a test case for predicting lifestyles and emergence of pathogens.</title>
        <authorList>
            <person name="Haridas S."/>
            <person name="Albert R."/>
            <person name="Binder M."/>
            <person name="Bloem J."/>
            <person name="Labutti K."/>
            <person name="Salamov A."/>
            <person name="Andreopoulos B."/>
            <person name="Baker S."/>
            <person name="Barry K."/>
            <person name="Bills G."/>
            <person name="Bluhm B."/>
            <person name="Cannon C."/>
            <person name="Castanera R."/>
            <person name="Culley D."/>
            <person name="Daum C."/>
            <person name="Ezra D."/>
            <person name="Gonzalez J."/>
            <person name="Henrissat B."/>
            <person name="Kuo A."/>
            <person name="Liang C."/>
            <person name="Lipzen A."/>
            <person name="Lutzoni F."/>
            <person name="Magnuson J."/>
            <person name="Mondo S."/>
            <person name="Nolan M."/>
            <person name="Ohm R."/>
            <person name="Pangilinan J."/>
            <person name="Park H.-J."/>
            <person name="Ramirez L."/>
            <person name="Alfaro M."/>
            <person name="Sun H."/>
            <person name="Tritt A."/>
            <person name="Yoshinaga Y."/>
            <person name="Zwiers L.-H."/>
            <person name="Turgeon B."/>
            <person name="Goodwin S."/>
            <person name="Spatafora J."/>
            <person name="Crous P."/>
            <person name="Grigoriev I."/>
        </authorList>
    </citation>
    <scope>NUCLEOTIDE SEQUENCE</scope>
    <source>
        <strain evidence="1">CBS 262.69</strain>
    </source>
</reference>
<protein>
    <submittedName>
        <fullName evidence="1">Uncharacterized protein</fullName>
    </submittedName>
</protein>
<accession>A0A6G1I1B7</accession>
<gene>
    <name evidence="1" type="ORF">EJ06DRAFT_369955</name>
</gene>